<accession>A0A9W8W2N8</accession>
<feature type="compositionally biased region" description="Basic and acidic residues" evidence="1">
    <location>
        <begin position="397"/>
        <end position="406"/>
    </location>
</feature>
<proteinExistence type="predicted"/>
<feature type="compositionally biased region" description="Basic residues" evidence="1">
    <location>
        <begin position="432"/>
        <end position="444"/>
    </location>
</feature>
<name>A0A9W8W2N8_9HYPO</name>
<dbReference type="EMBL" id="JAPEUR010000634">
    <property type="protein sequence ID" value="KAJ4307779.1"/>
    <property type="molecule type" value="Genomic_DNA"/>
</dbReference>
<comment type="caution">
    <text evidence="2">The sequence shown here is derived from an EMBL/GenBank/DDBJ whole genome shotgun (WGS) entry which is preliminary data.</text>
</comment>
<reference evidence="2" key="1">
    <citation type="submission" date="2022-10" db="EMBL/GenBank/DDBJ databases">
        <title>Tapping the CABI collections for fungal endophytes: first genome assemblies for Collariella, Neodidymelliopsis, Ascochyta clinopodiicola, Didymella pomorum, Didymosphaeria variabile, Neocosmospora piperis and Neocucurbitaria cava.</title>
        <authorList>
            <person name="Hill R."/>
        </authorList>
    </citation>
    <scope>NUCLEOTIDE SEQUENCE</scope>
    <source>
        <strain evidence="2">IMI 366586</strain>
    </source>
</reference>
<feature type="compositionally biased region" description="Polar residues" evidence="1">
    <location>
        <begin position="377"/>
        <end position="386"/>
    </location>
</feature>
<keyword evidence="3" id="KW-1185">Reference proteome</keyword>
<evidence type="ECO:0000256" key="1">
    <source>
        <dbReference type="SAM" id="MobiDB-lite"/>
    </source>
</evidence>
<evidence type="ECO:0000313" key="3">
    <source>
        <dbReference type="Proteomes" id="UP001140502"/>
    </source>
</evidence>
<sequence length="444" mass="50535">MEPEDIRRNYDLVKQVRSVSWVLNMRPPPSLDGLPATEGLDCLIMVLRRIYSLVLISGDCLADLNRFRKSEADNPILAFSWLTLGEPEGAEACARAVEVKRALIEAIPGSTGSFANLWKSAQMNQTLWQKKLFHLYGSKYVLPSRPTDLVTQTEWDREEIADASIIQLNRTQEPYRTLQQAVDDCFGLGDYRTLYTPYHPRIIRVLYTPGMDHRLPFQALREFFLPRGEVSTVNGRVMYKTVSRVRYALIAVVRMRSSPQEPDSVRTYAICGANIMAECEPSYTPGSWLIEEPCPHNFALFFCLAESEPLIPEYPELGKAATMVDLEMELAIEDDMGRGLERLDLEASTQWAPRLKGPGAEPVPLNPRRLHPPTAEPPSSSSNVQHHSGGEGNSFGRENERQDSPPRARQTRGARDRERRRSRSPWDEIKSPRRRTRSHGYRKE</sequence>
<gene>
    <name evidence="2" type="ORF">N0V84_012501</name>
</gene>
<feature type="compositionally biased region" description="Basic and acidic residues" evidence="1">
    <location>
        <begin position="413"/>
        <end position="431"/>
    </location>
</feature>
<protein>
    <submittedName>
        <fullName evidence="2">Uncharacterized protein</fullName>
    </submittedName>
</protein>
<dbReference type="Proteomes" id="UP001140502">
    <property type="component" value="Unassembled WGS sequence"/>
</dbReference>
<dbReference type="AlphaFoldDB" id="A0A9W8W2N8"/>
<evidence type="ECO:0000313" key="2">
    <source>
        <dbReference type="EMBL" id="KAJ4307779.1"/>
    </source>
</evidence>
<dbReference type="OrthoDB" id="5103079at2759"/>
<feature type="region of interest" description="Disordered" evidence="1">
    <location>
        <begin position="349"/>
        <end position="444"/>
    </location>
</feature>
<organism evidence="2 3">
    <name type="scientific">Fusarium piperis</name>
    <dbReference type="NCBI Taxonomy" id="1435070"/>
    <lineage>
        <taxon>Eukaryota</taxon>
        <taxon>Fungi</taxon>
        <taxon>Dikarya</taxon>
        <taxon>Ascomycota</taxon>
        <taxon>Pezizomycotina</taxon>
        <taxon>Sordariomycetes</taxon>
        <taxon>Hypocreomycetidae</taxon>
        <taxon>Hypocreales</taxon>
        <taxon>Nectriaceae</taxon>
        <taxon>Fusarium</taxon>
        <taxon>Fusarium solani species complex</taxon>
    </lineage>
</organism>